<name>A0A4Z0R524_9FIRM</name>
<protein>
    <submittedName>
        <fullName evidence="2">TerD family protein</fullName>
    </submittedName>
</protein>
<dbReference type="InterPro" id="IPR051324">
    <property type="entry name" value="Stress/Tellurium_Resist"/>
</dbReference>
<keyword evidence="3" id="KW-1185">Reference proteome</keyword>
<dbReference type="RefSeq" id="WP_135547320.1">
    <property type="nucleotide sequence ID" value="NZ_SPQQ01000004.1"/>
</dbReference>
<dbReference type="Proteomes" id="UP000298460">
    <property type="component" value="Unassembled WGS sequence"/>
</dbReference>
<dbReference type="InterPro" id="IPR003325">
    <property type="entry name" value="TerD"/>
</dbReference>
<evidence type="ECO:0000259" key="1">
    <source>
        <dbReference type="Pfam" id="PF02342"/>
    </source>
</evidence>
<evidence type="ECO:0000313" key="3">
    <source>
        <dbReference type="Proteomes" id="UP000298460"/>
    </source>
</evidence>
<evidence type="ECO:0000313" key="2">
    <source>
        <dbReference type="EMBL" id="TGE37624.1"/>
    </source>
</evidence>
<reference evidence="2 3" key="1">
    <citation type="submission" date="2019-03" db="EMBL/GenBank/DDBJ databases">
        <title>Draft Genome Sequence of Desulfosporosinus fructosivorans Strain 63.6F, Isolated from Marine Sediment in the Baltic Sea.</title>
        <authorList>
            <person name="Hausmann B."/>
            <person name="Vandieken V."/>
            <person name="Pjevac P."/>
            <person name="Schreck K."/>
            <person name="Herbold C.W."/>
            <person name="Loy A."/>
        </authorList>
    </citation>
    <scope>NUCLEOTIDE SEQUENCE [LARGE SCALE GENOMIC DNA]</scope>
    <source>
        <strain evidence="2 3">63.6F</strain>
    </source>
</reference>
<dbReference type="Gene3D" id="2.60.60.30">
    <property type="entry name" value="sav2460 like domains"/>
    <property type="match status" value="1"/>
</dbReference>
<dbReference type="CDD" id="cd06974">
    <property type="entry name" value="TerD_like"/>
    <property type="match status" value="1"/>
</dbReference>
<proteinExistence type="predicted"/>
<dbReference type="PANTHER" id="PTHR32097:SF15">
    <property type="entry name" value="STRESS RESPONSE PROTEIN SCP2"/>
    <property type="match status" value="1"/>
</dbReference>
<accession>A0A4Z0R524</accession>
<gene>
    <name evidence="2" type="ORF">E4K67_12870</name>
</gene>
<dbReference type="OrthoDB" id="4123258at2"/>
<sequence length="207" mass="22085">MATINLQKGQKIDLTKGNPGLSKILVGLGWDEVAGKPKSGGILGGLFGGGGGASASIDCDASAILLDAQDKLTSKDRLVYFGNLQSGDKSVKHSGDNLTGAGDGDDEQIQVDLSGVPSNVQKIVFVVNIYDCVKRKQDFGLIANAFIRVVNPVNDQEFCRFNLTDSYAGKTSLVVAEVYRHNNEWKFAAIGEGTNDGSLSELVRRYQ</sequence>
<dbReference type="PANTHER" id="PTHR32097">
    <property type="entry name" value="CAMP-BINDING PROTEIN 1-RELATED"/>
    <property type="match status" value="1"/>
</dbReference>
<dbReference type="Pfam" id="PF02342">
    <property type="entry name" value="TerD"/>
    <property type="match status" value="1"/>
</dbReference>
<organism evidence="2 3">
    <name type="scientific">Desulfosporosinus fructosivorans</name>
    <dbReference type="NCBI Taxonomy" id="2018669"/>
    <lineage>
        <taxon>Bacteria</taxon>
        <taxon>Bacillati</taxon>
        <taxon>Bacillota</taxon>
        <taxon>Clostridia</taxon>
        <taxon>Eubacteriales</taxon>
        <taxon>Desulfitobacteriaceae</taxon>
        <taxon>Desulfosporosinus</taxon>
    </lineage>
</organism>
<dbReference type="EMBL" id="SPQQ01000004">
    <property type="protein sequence ID" value="TGE37624.1"/>
    <property type="molecule type" value="Genomic_DNA"/>
</dbReference>
<feature type="domain" description="TerD" evidence="1">
    <location>
        <begin position="3"/>
        <end position="206"/>
    </location>
</feature>
<dbReference type="AlphaFoldDB" id="A0A4Z0R524"/>
<comment type="caution">
    <text evidence="2">The sequence shown here is derived from an EMBL/GenBank/DDBJ whole genome shotgun (WGS) entry which is preliminary data.</text>
</comment>